<dbReference type="PhylomeDB" id="A0A1B0FAM5"/>
<organism evidence="1 2">
    <name type="scientific">Glossina morsitans morsitans</name>
    <name type="common">Savannah tsetse fly</name>
    <dbReference type="NCBI Taxonomy" id="37546"/>
    <lineage>
        <taxon>Eukaryota</taxon>
        <taxon>Metazoa</taxon>
        <taxon>Ecdysozoa</taxon>
        <taxon>Arthropoda</taxon>
        <taxon>Hexapoda</taxon>
        <taxon>Insecta</taxon>
        <taxon>Pterygota</taxon>
        <taxon>Neoptera</taxon>
        <taxon>Endopterygota</taxon>
        <taxon>Diptera</taxon>
        <taxon>Brachycera</taxon>
        <taxon>Muscomorpha</taxon>
        <taxon>Hippoboscoidea</taxon>
        <taxon>Glossinidae</taxon>
        <taxon>Glossina</taxon>
    </lineage>
</organism>
<proteinExistence type="predicted"/>
<reference evidence="1" key="1">
    <citation type="submission" date="2020-05" db="UniProtKB">
        <authorList>
            <consortium name="EnsemblMetazoa"/>
        </authorList>
    </citation>
    <scope>IDENTIFICATION</scope>
    <source>
        <strain evidence="1">Yale</strain>
    </source>
</reference>
<evidence type="ECO:0000313" key="2">
    <source>
        <dbReference type="Proteomes" id="UP000092444"/>
    </source>
</evidence>
<dbReference type="EMBL" id="CCAG010010971">
    <property type="status" value="NOT_ANNOTATED_CDS"/>
    <property type="molecule type" value="Genomic_DNA"/>
</dbReference>
<protein>
    <submittedName>
        <fullName evidence="1">Uncharacterized protein</fullName>
    </submittedName>
</protein>
<dbReference type="Proteomes" id="UP000092444">
    <property type="component" value="Unassembled WGS sequence"/>
</dbReference>
<dbReference type="EnsemblMetazoa" id="GMOY000567-RA">
    <property type="protein sequence ID" value="GMOY000567-PA"/>
    <property type="gene ID" value="GMOY000567"/>
</dbReference>
<name>A0A1B0FAM5_GLOMM</name>
<dbReference type="AlphaFoldDB" id="A0A1B0FAM5"/>
<accession>A0A1B0FAM5</accession>
<sequence length="242" mass="27318">MVVIPDTLLSELWQSYPELWGVGQGSINWLVHGSSLADELTKRTGRLITVKDVRKKCTRIRTSLRRLDKSEAIAYANLCTYVWYAHKLGLPNALHKMTSQMLSRGEVPILVLEEMPAEEEVPIPALEEVPIPALEDMPILVLEEMPIATLEEVPIPALEEMPIPALEDMPIPVLEEMPAEEEVPIPALEEMPVEEDLLGCSWPINVFNPKTEDPFDVVSLTCWRNESCVCAYFYVKQITLIL</sequence>
<dbReference type="VEuPathDB" id="VectorBase:GMOY000567"/>
<keyword evidence="2" id="KW-1185">Reference proteome</keyword>
<dbReference type="STRING" id="37546.A0A1B0FAM5"/>
<evidence type="ECO:0000313" key="1">
    <source>
        <dbReference type="EnsemblMetazoa" id="GMOY000567-PA"/>
    </source>
</evidence>